<dbReference type="FunFam" id="1.20.272.10:FF:000005">
    <property type="entry name" value="Replication factor C subunit 1"/>
    <property type="match status" value="1"/>
</dbReference>
<evidence type="ECO:0000313" key="14">
    <source>
        <dbReference type="Proteomes" id="UP001150907"/>
    </source>
</evidence>
<dbReference type="InterPro" id="IPR003959">
    <property type="entry name" value="ATPase_AAA_core"/>
</dbReference>
<protein>
    <recommendedName>
        <fullName evidence="3 10">Replication factor C subunit 1</fullName>
    </recommendedName>
</protein>
<dbReference type="Gene3D" id="3.40.50.10190">
    <property type="entry name" value="BRCT domain"/>
    <property type="match status" value="1"/>
</dbReference>
<dbReference type="PIRSF" id="PIRSF036578">
    <property type="entry name" value="RFC1"/>
    <property type="match status" value="1"/>
</dbReference>
<dbReference type="InterPro" id="IPR013725">
    <property type="entry name" value="DNA_replication_fac_RFC1_C"/>
</dbReference>
<organism evidence="13 14">
    <name type="scientific">Coemansia thaxteri</name>
    <dbReference type="NCBI Taxonomy" id="2663907"/>
    <lineage>
        <taxon>Eukaryota</taxon>
        <taxon>Fungi</taxon>
        <taxon>Fungi incertae sedis</taxon>
        <taxon>Zoopagomycota</taxon>
        <taxon>Kickxellomycotina</taxon>
        <taxon>Kickxellomycetes</taxon>
        <taxon>Kickxellales</taxon>
        <taxon>Kickxellaceae</taxon>
        <taxon>Coemansia</taxon>
    </lineage>
</organism>
<dbReference type="GO" id="GO:0005634">
    <property type="term" value="C:nucleus"/>
    <property type="evidence" value="ECO:0007669"/>
    <property type="project" value="UniProtKB-SubCell"/>
</dbReference>
<feature type="region of interest" description="Disordered" evidence="11">
    <location>
        <begin position="193"/>
        <end position="226"/>
    </location>
</feature>
<evidence type="ECO:0000256" key="1">
    <source>
        <dbReference type="ARBA" id="ARBA00004123"/>
    </source>
</evidence>
<dbReference type="Pfam" id="PF00004">
    <property type="entry name" value="AAA"/>
    <property type="match status" value="1"/>
</dbReference>
<dbReference type="SUPFAM" id="SSF52540">
    <property type="entry name" value="P-loop containing nucleoside triphosphate hydrolases"/>
    <property type="match status" value="1"/>
</dbReference>
<dbReference type="Pfam" id="PF25361">
    <property type="entry name" value="AAA_lid_RFC1"/>
    <property type="match status" value="1"/>
</dbReference>
<dbReference type="GO" id="GO:0016887">
    <property type="term" value="F:ATP hydrolysis activity"/>
    <property type="evidence" value="ECO:0007669"/>
    <property type="project" value="InterPro"/>
</dbReference>
<evidence type="ECO:0000259" key="12">
    <source>
        <dbReference type="PROSITE" id="PS50172"/>
    </source>
</evidence>
<dbReference type="FunFam" id="1.10.8.60:FF:000021">
    <property type="entry name" value="Replication factor C subunit 1"/>
    <property type="match status" value="1"/>
</dbReference>
<evidence type="ECO:0000256" key="11">
    <source>
        <dbReference type="SAM" id="MobiDB-lite"/>
    </source>
</evidence>
<dbReference type="FunFam" id="3.40.50.10190:FF:000001">
    <property type="entry name" value="Replication factor C subunit 1"/>
    <property type="match status" value="1"/>
</dbReference>
<reference evidence="13" key="1">
    <citation type="submission" date="2022-07" db="EMBL/GenBank/DDBJ databases">
        <title>Phylogenomic reconstructions and comparative analyses of Kickxellomycotina fungi.</title>
        <authorList>
            <person name="Reynolds N.K."/>
            <person name="Stajich J.E."/>
            <person name="Barry K."/>
            <person name="Grigoriev I.V."/>
            <person name="Crous P."/>
            <person name="Smith M.E."/>
        </authorList>
    </citation>
    <scope>NUCLEOTIDE SEQUENCE</scope>
    <source>
        <strain evidence="13">IMI 214461</strain>
    </source>
</reference>
<evidence type="ECO:0000256" key="9">
    <source>
        <dbReference type="ARBA" id="ARBA00023242"/>
    </source>
</evidence>
<dbReference type="SMART" id="SM00292">
    <property type="entry name" value="BRCT"/>
    <property type="match status" value="1"/>
</dbReference>
<dbReference type="InterPro" id="IPR027417">
    <property type="entry name" value="P-loop_NTPase"/>
</dbReference>
<dbReference type="InterPro" id="IPR036420">
    <property type="entry name" value="BRCT_dom_sf"/>
</dbReference>
<evidence type="ECO:0000256" key="8">
    <source>
        <dbReference type="ARBA" id="ARBA00023125"/>
    </source>
</evidence>
<dbReference type="InterPro" id="IPR012178">
    <property type="entry name" value="RFC1"/>
</dbReference>
<dbReference type="CDD" id="cd18140">
    <property type="entry name" value="HLD_clamp_RFC"/>
    <property type="match status" value="1"/>
</dbReference>
<evidence type="ECO:0000256" key="3">
    <source>
        <dbReference type="ARBA" id="ARBA00020401"/>
    </source>
</evidence>
<dbReference type="PANTHER" id="PTHR23389:SF6">
    <property type="entry name" value="REPLICATION FACTOR C SUBUNIT 1"/>
    <property type="match status" value="1"/>
</dbReference>
<dbReference type="SUPFAM" id="SSF48019">
    <property type="entry name" value="post-AAA+ oligomerization domain-like"/>
    <property type="match status" value="1"/>
</dbReference>
<dbReference type="Gene3D" id="1.10.8.60">
    <property type="match status" value="1"/>
</dbReference>
<dbReference type="GO" id="GO:0006271">
    <property type="term" value="P:DNA strand elongation involved in DNA replication"/>
    <property type="evidence" value="ECO:0007669"/>
    <property type="project" value="UniProtKB-ARBA"/>
</dbReference>
<dbReference type="SUPFAM" id="SSF52113">
    <property type="entry name" value="BRCT domain"/>
    <property type="match status" value="1"/>
</dbReference>
<dbReference type="Gene3D" id="1.20.272.10">
    <property type="match status" value="1"/>
</dbReference>
<feature type="compositionally biased region" description="Acidic residues" evidence="11">
    <location>
        <begin position="211"/>
        <end position="226"/>
    </location>
</feature>
<evidence type="ECO:0000313" key="13">
    <source>
        <dbReference type="EMBL" id="KAJ2006247.1"/>
    </source>
</evidence>
<dbReference type="GO" id="GO:0003689">
    <property type="term" value="F:DNA clamp loader activity"/>
    <property type="evidence" value="ECO:0007669"/>
    <property type="project" value="UniProtKB-UniRule"/>
</dbReference>
<comment type="caution">
    <text evidence="13">The sequence shown here is derived from an EMBL/GenBank/DDBJ whole genome shotgun (WGS) entry which is preliminary data.</text>
</comment>
<dbReference type="GO" id="GO:0005663">
    <property type="term" value="C:DNA replication factor C complex"/>
    <property type="evidence" value="ECO:0007669"/>
    <property type="project" value="InterPro"/>
</dbReference>
<feature type="compositionally biased region" description="Low complexity" evidence="11">
    <location>
        <begin position="835"/>
        <end position="845"/>
    </location>
</feature>
<comment type="subcellular location">
    <subcellularLocation>
        <location evidence="1 10">Nucleus</location>
    </subcellularLocation>
</comment>
<evidence type="ECO:0000256" key="6">
    <source>
        <dbReference type="ARBA" id="ARBA00022741"/>
    </source>
</evidence>
<dbReference type="FunFam" id="3.40.50.300:FF:000395">
    <property type="entry name" value="Replication factor C subunit 1"/>
    <property type="match status" value="1"/>
</dbReference>
<dbReference type="GO" id="GO:0006281">
    <property type="term" value="P:DNA repair"/>
    <property type="evidence" value="ECO:0007669"/>
    <property type="project" value="InterPro"/>
</dbReference>
<keyword evidence="8" id="KW-0238">DNA-binding</keyword>
<dbReference type="InterPro" id="IPR008921">
    <property type="entry name" value="DNA_pol3_clamp-load_cplx_C"/>
</dbReference>
<dbReference type="InterPro" id="IPR001357">
    <property type="entry name" value="BRCT_dom"/>
</dbReference>
<feature type="compositionally biased region" description="Low complexity" evidence="11">
    <location>
        <begin position="853"/>
        <end position="862"/>
    </location>
</feature>
<dbReference type="AlphaFoldDB" id="A0A9W8EJ91"/>
<keyword evidence="7 10" id="KW-0067">ATP-binding</keyword>
<keyword evidence="4" id="KW-0597">Phosphoprotein</keyword>
<evidence type="ECO:0000256" key="4">
    <source>
        <dbReference type="ARBA" id="ARBA00022553"/>
    </source>
</evidence>
<dbReference type="Pfam" id="PF08519">
    <property type="entry name" value="RFC1"/>
    <property type="match status" value="1"/>
</dbReference>
<dbReference type="PANTHER" id="PTHR23389">
    <property type="entry name" value="CHROMOSOME TRANSMISSION FIDELITY FACTOR 18"/>
    <property type="match status" value="1"/>
</dbReference>
<sequence length="871" mass="93819">MPRTAAAMPAKRKVADLDDDEEEEINPEEFFGKSKSPNKTKAKAAGVTAKSEHAADKQLMDVDGSEGTKSAHAVGFSATDLPNIQPKKFNYAAIKQHQGAKDPGSKATPVGAPNCLGSLKFVVTGEFTSLTREQITDLIKTYGGQVTSAVSGKTSYLVVGDDPGSTKVGKAKKLNTPYLREDDLFELIRASNHDEPAASSSKPEPKHAPETEDVTEPEPEPATEPEYITEPETTQIAAAAPQPVARPAPAANADQPLSSKLSVASLEPALPASTSARAPVSDLWTERYKPTKLKDLCGHKNSATEIVAWLGVWAAGSIPETRAVLISGPPGIGKTTTAHLVAKLAGFDVLELNASETRSKSTLKDVLGSAIGNRSVLEFDRRALQKLETDQEQQQAEDADVRNAVSTSGAKRLVVIMDEVDGMSGGDRGGSAELIQMIKRTRVPIICICNDRQSTKVRSLANYCKDMRFRRPSEQMVKSRLNTIAFREGLKLDPNTIGQLMQSTHNDIRQVINLMSSYSLNKSTMSYMDSKAYTALNKKETAIGPFDVIGKYMNASENSGLSFSEKLDLYYSDFSITPLFVQENYIDNTPARCQNGLELLDRLSQAADLIAEADLVENKLRGSQQWGLMPLHAALSCVGPAFHVRGNHNGMYRFPGWLGQNSKGGKLSRMLRDVQCHMRLRVSADKTEVRKSYIPAMVPELVTPLVKQGTAGIGDVMSTMDHYYLSKDHWDAMLELHLDGEQLLKQVPTAVKSAFTREYTKSSHPIAFNALAGVETGRAAAAAAAGASLKPDTEDVIDDDDDGGAVNGDDEESEDASGDSLGDDAMIKEVKPKKAAAASKAASNGRGRGRGGKAAASSSAAQPRKKRKVED</sequence>
<dbReference type="InterPro" id="IPR047854">
    <property type="entry name" value="RFC_lid"/>
</dbReference>
<feature type="region of interest" description="Disordered" evidence="11">
    <location>
        <begin position="1"/>
        <end position="56"/>
    </location>
</feature>
<keyword evidence="14" id="KW-1185">Reference proteome</keyword>
<dbReference type="GO" id="GO:0005524">
    <property type="term" value="F:ATP binding"/>
    <property type="evidence" value="ECO:0007669"/>
    <property type="project" value="UniProtKB-UniRule"/>
</dbReference>
<dbReference type="GO" id="GO:0003677">
    <property type="term" value="F:DNA binding"/>
    <property type="evidence" value="ECO:0007669"/>
    <property type="project" value="UniProtKB-KW"/>
</dbReference>
<name>A0A9W8EJ91_9FUNG</name>
<dbReference type="Pfam" id="PF00533">
    <property type="entry name" value="BRCT"/>
    <property type="match status" value="1"/>
</dbReference>
<dbReference type="Gene3D" id="3.40.50.300">
    <property type="entry name" value="P-loop containing nucleotide triphosphate hydrolases"/>
    <property type="match status" value="1"/>
</dbReference>
<dbReference type="PROSITE" id="PS50172">
    <property type="entry name" value="BRCT"/>
    <property type="match status" value="1"/>
</dbReference>
<comment type="similarity">
    <text evidence="2 10">Belongs to the activator 1 large subunit family.</text>
</comment>
<evidence type="ECO:0000256" key="10">
    <source>
        <dbReference type="PIRNR" id="PIRNR036578"/>
    </source>
</evidence>
<dbReference type="CDD" id="cd00009">
    <property type="entry name" value="AAA"/>
    <property type="match status" value="1"/>
</dbReference>
<evidence type="ECO:0000256" key="2">
    <source>
        <dbReference type="ARBA" id="ARBA00006116"/>
    </source>
</evidence>
<feature type="domain" description="BRCT" evidence="12">
    <location>
        <begin position="111"/>
        <end position="189"/>
    </location>
</feature>
<keyword evidence="5 10" id="KW-0235">DNA replication</keyword>
<evidence type="ECO:0000256" key="5">
    <source>
        <dbReference type="ARBA" id="ARBA00022705"/>
    </source>
</evidence>
<dbReference type="EMBL" id="JANBQF010000068">
    <property type="protein sequence ID" value="KAJ2006247.1"/>
    <property type="molecule type" value="Genomic_DNA"/>
</dbReference>
<feature type="compositionally biased region" description="Acidic residues" evidence="11">
    <location>
        <begin position="17"/>
        <end position="27"/>
    </location>
</feature>
<proteinExistence type="inferred from homology"/>
<keyword evidence="9 10" id="KW-0539">Nucleus</keyword>
<dbReference type="OrthoDB" id="446168at2759"/>
<accession>A0A9W8EJ91</accession>
<keyword evidence="6 10" id="KW-0547">Nucleotide-binding</keyword>
<feature type="compositionally biased region" description="Acidic residues" evidence="11">
    <location>
        <begin position="794"/>
        <end position="817"/>
    </location>
</feature>
<gene>
    <name evidence="13" type="primary">rfc1</name>
    <name evidence="13" type="ORF">H4R26_001506</name>
</gene>
<feature type="region of interest" description="Disordered" evidence="11">
    <location>
        <begin position="785"/>
        <end position="871"/>
    </location>
</feature>
<evidence type="ECO:0000256" key="7">
    <source>
        <dbReference type="ARBA" id="ARBA00022840"/>
    </source>
</evidence>
<dbReference type="SMART" id="SM00382">
    <property type="entry name" value="AAA"/>
    <property type="match status" value="1"/>
</dbReference>
<dbReference type="InterPro" id="IPR003593">
    <property type="entry name" value="AAA+_ATPase"/>
</dbReference>
<dbReference type="Proteomes" id="UP001150907">
    <property type="component" value="Unassembled WGS sequence"/>
</dbReference>